<accession>A0A1E7FP44</accession>
<evidence type="ECO:0008006" key="4">
    <source>
        <dbReference type="Google" id="ProtNLM"/>
    </source>
</evidence>
<name>A0A1E7FP44_9STRA</name>
<dbReference type="InterPro" id="IPR029044">
    <property type="entry name" value="Nucleotide-diphossugar_trans"/>
</dbReference>
<dbReference type="KEGG" id="fcy:FRACYDRAFT_274621"/>
<dbReference type="Proteomes" id="UP000095751">
    <property type="component" value="Unassembled WGS sequence"/>
</dbReference>
<keyword evidence="3" id="KW-1185">Reference proteome</keyword>
<reference evidence="2 3" key="1">
    <citation type="submission" date="2016-09" db="EMBL/GenBank/DDBJ databases">
        <title>Extensive genetic diversity and differential bi-allelic expression allows diatom success in the polar Southern Ocean.</title>
        <authorList>
            <consortium name="DOE Joint Genome Institute"/>
            <person name="Mock T."/>
            <person name="Otillar R.P."/>
            <person name="Strauss J."/>
            <person name="Dupont C."/>
            <person name="Frickenhaus S."/>
            <person name="Maumus F."/>
            <person name="Mcmullan M."/>
            <person name="Sanges R."/>
            <person name="Schmutz J."/>
            <person name="Toseland A."/>
            <person name="Valas R."/>
            <person name="Veluchamy A."/>
            <person name="Ward B.J."/>
            <person name="Allen A."/>
            <person name="Barry K."/>
            <person name="Falciatore A."/>
            <person name="Ferrante M."/>
            <person name="Fortunato A.E."/>
            <person name="Gloeckner G."/>
            <person name="Gruber A."/>
            <person name="Hipkin R."/>
            <person name="Janech M."/>
            <person name="Kroth P."/>
            <person name="Leese F."/>
            <person name="Lindquist E."/>
            <person name="Lyon B.R."/>
            <person name="Martin J."/>
            <person name="Mayer C."/>
            <person name="Parker M."/>
            <person name="Quesneville H."/>
            <person name="Raymond J."/>
            <person name="Uhlig C."/>
            <person name="Valentin K.U."/>
            <person name="Worden A.Z."/>
            <person name="Armbrust E.V."/>
            <person name="Bowler C."/>
            <person name="Green B."/>
            <person name="Moulton V."/>
            <person name="Van Oosterhout C."/>
            <person name="Grigoriev I."/>
        </authorList>
    </citation>
    <scope>NUCLEOTIDE SEQUENCE [LARGE SCALE GENOMIC DNA]</scope>
    <source>
        <strain evidence="2 3">CCMP1102</strain>
    </source>
</reference>
<keyword evidence="1" id="KW-1133">Transmembrane helix</keyword>
<dbReference type="Gene3D" id="3.90.550.10">
    <property type="entry name" value="Spore Coat Polysaccharide Biosynthesis Protein SpsA, Chain A"/>
    <property type="match status" value="1"/>
</dbReference>
<dbReference type="PANTHER" id="PTHR11183">
    <property type="entry name" value="GLYCOGENIN SUBFAMILY MEMBER"/>
    <property type="match status" value="1"/>
</dbReference>
<dbReference type="OrthoDB" id="2014201at2759"/>
<proteinExistence type="predicted"/>
<gene>
    <name evidence="2" type="ORF">FRACYDRAFT_274621</name>
</gene>
<organism evidence="2 3">
    <name type="scientific">Fragilariopsis cylindrus CCMP1102</name>
    <dbReference type="NCBI Taxonomy" id="635003"/>
    <lineage>
        <taxon>Eukaryota</taxon>
        <taxon>Sar</taxon>
        <taxon>Stramenopiles</taxon>
        <taxon>Ochrophyta</taxon>
        <taxon>Bacillariophyta</taxon>
        <taxon>Bacillariophyceae</taxon>
        <taxon>Bacillariophycidae</taxon>
        <taxon>Bacillariales</taxon>
        <taxon>Bacillariaceae</taxon>
        <taxon>Fragilariopsis</taxon>
    </lineage>
</organism>
<protein>
    <recommendedName>
        <fullName evidence="4">Nucleotide-diphospho-sugar transferase</fullName>
    </recommendedName>
</protein>
<dbReference type="InterPro" id="IPR050587">
    <property type="entry name" value="GNT1/Glycosyltrans_8"/>
</dbReference>
<evidence type="ECO:0000256" key="1">
    <source>
        <dbReference type="SAM" id="Phobius"/>
    </source>
</evidence>
<dbReference type="AlphaFoldDB" id="A0A1E7FP44"/>
<keyword evidence="1" id="KW-0472">Membrane</keyword>
<sequence length="489" mass="56051">MEGITKGRKRSSLLTQKQQLQQRRSFLRCTTRSLVCFLALIVNAYLVILFSLINSKESSERTTIKSEIIRRKDSSSQNDDDDDDDEKNKMVAIGKANNNNNDYGRGSDENIITIGVASTVTQCGSDPFIDGAAVLKYSLDIHSAKNNNNKKNSKFKSKYIYDNIILYHPNATECVLPLKNLGFILLERPTPINIDEIQGDGGLRERIGVTGCCGEKELIKLESFRLTQYPIVIHLDLDVIISNPMDDVLDFMLNPKRFKESPELLAKIPIMWPNKTDKIIPDDISLLFTKDYNVVAPKRSDKPFQGGFFMIKPNLDTYNEFINIVRSGDYDIKKGWGNKVGPFHGGMTIQGLFPWFYEYLHPGTSVELNRCIYNNMSDKPFLERDNKMKICRTNEKVCEDCRYKNMTDVATFHFTICQKPWKCLSYKSQNPDFRLCREMNHLWYTYRSQLEVSWGRTGKGIGNLNPKHYMGYCNEGAYLPIEAPYGKAN</sequence>
<dbReference type="InParanoid" id="A0A1E7FP44"/>
<dbReference type="EMBL" id="KV784355">
    <property type="protein sequence ID" value="OEU19921.1"/>
    <property type="molecule type" value="Genomic_DNA"/>
</dbReference>
<feature type="transmembrane region" description="Helical" evidence="1">
    <location>
        <begin position="33"/>
        <end position="53"/>
    </location>
</feature>
<evidence type="ECO:0000313" key="2">
    <source>
        <dbReference type="EMBL" id="OEU19921.1"/>
    </source>
</evidence>
<keyword evidence="1" id="KW-0812">Transmembrane</keyword>
<evidence type="ECO:0000313" key="3">
    <source>
        <dbReference type="Proteomes" id="UP000095751"/>
    </source>
</evidence>